<accession>A0A0F5HXD5</accession>
<name>A0A0F5HXD5_BACTR</name>
<dbReference type="AlphaFoldDB" id="A0A0F5HXD5"/>
<gene>
    <name evidence="1" type="ORF">QY95_02810</name>
</gene>
<dbReference type="Proteomes" id="UP000031563">
    <property type="component" value="Unassembled WGS sequence"/>
</dbReference>
<dbReference type="EMBL" id="JWIR02000051">
    <property type="protein sequence ID" value="KKB37700.1"/>
    <property type="molecule type" value="Genomic_DNA"/>
</dbReference>
<dbReference type="OrthoDB" id="2454446at2"/>
<reference evidence="1" key="1">
    <citation type="submission" date="2015-02" db="EMBL/GenBank/DDBJ databases">
        <title>Genome Assembly of Bacillaceae bacterium MTCC 8252.</title>
        <authorList>
            <person name="Verma A."/>
            <person name="Khatri I."/>
            <person name="Mual P."/>
            <person name="Subramanian S."/>
            <person name="Krishnamurthi S."/>
        </authorList>
    </citation>
    <scope>NUCLEOTIDE SEQUENCE [LARGE SCALE GENOMIC DNA]</scope>
    <source>
        <strain evidence="1">MTCC 8252</strain>
    </source>
</reference>
<organism evidence="1 2">
    <name type="scientific">Bacillus thermotolerans</name>
    <name type="common">Quasibacillus thermotolerans</name>
    <dbReference type="NCBI Taxonomy" id="1221996"/>
    <lineage>
        <taxon>Bacteria</taxon>
        <taxon>Bacillati</taxon>
        <taxon>Bacillota</taxon>
        <taxon>Bacilli</taxon>
        <taxon>Bacillales</taxon>
        <taxon>Bacillaceae</taxon>
        <taxon>Bacillus</taxon>
    </lineage>
</organism>
<dbReference type="Pfam" id="PF10782">
    <property type="entry name" value="zf-C2HCIx2C"/>
    <property type="match status" value="1"/>
</dbReference>
<keyword evidence="2" id="KW-1185">Reference proteome</keyword>
<proteinExistence type="predicted"/>
<evidence type="ECO:0000313" key="1">
    <source>
        <dbReference type="EMBL" id="KKB37700.1"/>
    </source>
</evidence>
<comment type="caution">
    <text evidence="1">The sequence shown here is derived from an EMBL/GenBank/DDBJ whole genome shotgun (WGS) entry which is preliminary data.</text>
</comment>
<dbReference type="STRING" id="1221996.QY95_02810"/>
<accession>A0A0F5HYS2</accession>
<evidence type="ECO:0000313" key="2">
    <source>
        <dbReference type="Proteomes" id="UP000031563"/>
    </source>
</evidence>
<sequence>MDRKQLMEEIEDILHTYCNHCLLKATFRKEKGKAYAHKFCIKQCTVGEQIRKCGEQLLKIN</sequence>
<dbReference type="InterPro" id="IPR019718">
    <property type="entry name" value="DUF2602"/>
</dbReference>
<evidence type="ECO:0008006" key="3">
    <source>
        <dbReference type="Google" id="ProtNLM"/>
    </source>
</evidence>
<protein>
    <recommendedName>
        <fullName evidence="3">Zinc-finger domain-containing protein</fullName>
    </recommendedName>
</protein>